<keyword evidence="2" id="KW-1185">Reference proteome</keyword>
<accession>S7NGY7</accession>
<dbReference type="Proteomes" id="UP000052978">
    <property type="component" value="Unassembled WGS sequence"/>
</dbReference>
<evidence type="ECO:0000313" key="2">
    <source>
        <dbReference type="Proteomes" id="UP000052978"/>
    </source>
</evidence>
<proteinExistence type="predicted"/>
<dbReference type="EMBL" id="KE164302">
    <property type="protein sequence ID" value="EPQ16774.1"/>
    <property type="molecule type" value="Genomic_DNA"/>
</dbReference>
<name>S7NGY7_MYOBR</name>
<reference evidence="1 2" key="1">
    <citation type="journal article" date="2013" name="Nat. Commun.">
        <title>Genome analysis reveals insights into physiology and longevity of the Brandt's bat Myotis brandtii.</title>
        <authorList>
            <person name="Seim I."/>
            <person name="Fang X."/>
            <person name="Xiong Z."/>
            <person name="Lobanov A.V."/>
            <person name="Huang Z."/>
            <person name="Ma S."/>
            <person name="Feng Y."/>
            <person name="Turanov A.A."/>
            <person name="Zhu Y."/>
            <person name="Lenz T.L."/>
            <person name="Gerashchenko M.V."/>
            <person name="Fan D."/>
            <person name="Hee Yim S."/>
            <person name="Yao X."/>
            <person name="Jordan D."/>
            <person name="Xiong Y."/>
            <person name="Ma Y."/>
            <person name="Lyapunov A.N."/>
            <person name="Chen G."/>
            <person name="Kulakova O.I."/>
            <person name="Sun Y."/>
            <person name="Lee S.G."/>
            <person name="Bronson R.T."/>
            <person name="Moskalev A.A."/>
            <person name="Sunyaev S.R."/>
            <person name="Zhang G."/>
            <person name="Krogh A."/>
            <person name="Wang J."/>
            <person name="Gladyshev V.N."/>
        </authorList>
    </citation>
    <scope>NUCLEOTIDE SEQUENCE [LARGE SCALE GENOMIC DNA]</scope>
</reference>
<gene>
    <name evidence="1" type="ORF">D623_10020230</name>
</gene>
<evidence type="ECO:0000313" key="1">
    <source>
        <dbReference type="EMBL" id="EPQ16774.1"/>
    </source>
</evidence>
<organism evidence="1 2">
    <name type="scientific">Myotis brandtii</name>
    <name type="common">Brandt's bat</name>
    <dbReference type="NCBI Taxonomy" id="109478"/>
    <lineage>
        <taxon>Eukaryota</taxon>
        <taxon>Metazoa</taxon>
        <taxon>Chordata</taxon>
        <taxon>Craniata</taxon>
        <taxon>Vertebrata</taxon>
        <taxon>Euteleostomi</taxon>
        <taxon>Mammalia</taxon>
        <taxon>Eutheria</taxon>
        <taxon>Laurasiatheria</taxon>
        <taxon>Chiroptera</taxon>
        <taxon>Yangochiroptera</taxon>
        <taxon>Vespertilionidae</taxon>
        <taxon>Myotis</taxon>
    </lineage>
</organism>
<dbReference type="AlphaFoldDB" id="S7NGY7"/>
<protein>
    <submittedName>
        <fullName evidence="1">Uncharacterized protein</fullName>
    </submittedName>
</protein>
<sequence length="148" mass="16181">MTCTDHQGADALTDSNVPKEIEVDVDKRAAGTPSDRIFPVFFFFSITKYLYVNAGRLRFSSSVKNNNKRSHQKNTKKATVGGREHACPVGHAMQTCYVPVVGVSACANAQVEFLRLSHNTVSRTARQTHRRATALLSAATGCRGHTSE</sequence>